<evidence type="ECO:0000259" key="8">
    <source>
        <dbReference type="Pfam" id="PF17827"/>
    </source>
</evidence>
<evidence type="ECO:0000256" key="5">
    <source>
        <dbReference type="HAMAP-Rule" id="MF_02126"/>
    </source>
</evidence>
<evidence type="ECO:0000256" key="2">
    <source>
        <dbReference type="ARBA" id="ARBA00022679"/>
    </source>
</evidence>
<evidence type="ECO:0000256" key="4">
    <source>
        <dbReference type="ARBA" id="ARBA00048391"/>
    </source>
</evidence>
<reference evidence="9" key="2">
    <citation type="submission" date="2021-04" db="EMBL/GenBank/DDBJ databases">
        <authorList>
            <person name="Gilroy R."/>
        </authorList>
    </citation>
    <scope>NUCLEOTIDE SEQUENCE</scope>
    <source>
        <strain evidence="9">14975</strain>
    </source>
</reference>
<evidence type="ECO:0000313" key="9">
    <source>
        <dbReference type="EMBL" id="HIX20190.1"/>
    </source>
</evidence>
<name>A0A9D1VBV6_9BACT</name>
<dbReference type="PANTHER" id="PTHR18895:SF74">
    <property type="entry name" value="MTRF1L RELEASE FACTOR GLUTAMINE METHYLTRANSFERASE"/>
    <property type="match status" value="1"/>
</dbReference>
<dbReference type="InterPro" id="IPR029063">
    <property type="entry name" value="SAM-dependent_MTases_sf"/>
</dbReference>
<dbReference type="HAMAP" id="MF_02126">
    <property type="entry name" value="RF_methyltr_PrmC"/>
    <property type="match status" value="1"/>
</dbReference>
<evidence type="ECO:0000256" key="3">
    <source>
        <dbReference type="ARBA" id="ARBA00022691"/>
    </source>
</evidence>
<proteinExistence type="inferred from homology"/>
<feature type="binding site" evidence="5">
    <location>
        <position position="146"/>
    </location>
    <ligand>
        <name>S-adenosyl-L-methionine</name>
        <dbReference type="ChEBI" id="CHEBI:59789"/>
    </ligand>
</feature>
<organism evidence="9 10">
    <name type="scientific">Candidatus Akkermansia intestinigallinarum</name>
    <dbReference type="NCBI Taxonomy" id="2838431"/>
    <lineage>
        <taxon>Bacteria</taxon>
        <taxon>Pseudomonadati</taxon>
        <taxon>Verrucomicrobiota</taxon>
        <taxon>Verrucomicrobiia</taxon>
        <taxon>Verrucomicrobiales</taxon>
        <taxon>Akkermansiaceae</taxon>
        <taxon>Akkermansia</taxon>
    </lineage>
</organism>
<feature type="binding site" evidence="5">
    <location>
        <begin position="121"/>
        <end position="125"/>
    </location>
    <ligand>
        <name>S-adenosyl-L-methionine</name>
        <dbReference type="ChEBI" id="CHEBI:59789"/>
    </ligand>
</feature>
<gene>
    <name evidence="5 9" type="primary">prmC</name>
    <name evidence="9" type="ORF">H9862_06275</name>
</gene>
<comment type="similarity">
    <text evidence="5">Belongs to the protein N5-glutamine methyltransferase family. PrmC subfamily.</text>
</comment>
<comment type="function">
    <text evidence="5">Methylates the class 1 translation termination release factors RF1/PrfA and RF2/PrfB on the glutamine residue of the universally conserved GGQ motif.</text>
</comment>
<sequence>MKTIRDILSSGTDYLHARGIDAPRYSMQSLLVHVLRCDRTWLYLHYEDPVAEEQLAELRELLRRRGRGEPLQHLLGSTEFYRREFRTDARALIPRPETEELAELALRRTARRRGLRVLDMGCGSGVLGITLALELAPLEPEVVMADLSPEALALTLENATALGARVRTYRSDLFSAWSGGEGGDRLVPPSPYDLVVANLPYVPDGEALAAEVQHDPALALYGGPDGLDVVRRFLREARPYLAPRAVVLLEVGHDQGPAVCALMDELGYEDSELVCDLSGKARFPIAYAAASFTAEPADEASAVDEASLGDPSSAESELSSAEPPAERD</sequence>
<evidence type="ECO:0000256" key="1">
    <source>
        <dbReference type="ARBA" id="ARBA00022603"/>
    </source>
</evidence>
<dbReference type="Pfam" id="PF05175">
    <property type="entry name" value="MTS"/>
    <property type="match status" value="1"/>
</dbReference>
<feature type="compositionally biased region" description="Low complexity" evidence="6">
    <location>
        <begin position="311"/>
        <end position="328"/>
    </location>
</feature>
<dbReference type="InterPro" id="IPR050320">
    <property type="entry name" value="N5-glutamine_MTase"/>
</dbReference>
<comment type="caution">
    <text evidence="9">The sequence shown here is derived from an EMBL/GenBank/DDBJ whole genome shotgun (WGS) entry which is preliminary data.</text>
</comment>
<reference evidence="9" key="1">
    <citation type="journal article" date="2021" name="PeerJ">
        <title>Extensive microbial diversity within the chicken gut microbiome revealed by metagenomics and culture.</title>
        <authorList>
            <person name="Gilroy R."/>
            <person name="Ravi A."/>
            <person name="Getino M."/>
            <person name="Pursley I."/>
            <person name="Horton D.L."/>
            <person name="Alikhan N.F."/>
            <person name="Baker D."/>
            <person name="Gharbi K."/>
            <person name="Hall N."/>
            <person name="Watson M."/>
            <person name="Adriaenssens E.M."/>
            <person name="Foster-Nyarko E."/>
            <person name="Jarju S."/>
            <person name="Secka A."/>
            <person name="Antonio M."/>
            <person name="Oren A."/>
            <person name="Chaudhuri R.R."/>
            <person name="La Ragione R."/>
            <person name="Hildebrand F."/>
            <person name="Pallen M.J."/>
        </authorList>
    </citation>
    <scope>NUCLEOTIDE SEQUENCE</scope>
    <source>
        <strain evidence="9">14975</strain>
    </source>
</reference>
<dbReference type="EC" id="2.1.1.297" evidence="5"/>
<keyword evidence="3 5" id="KW-0949">S-adenosyl-L-methionine</keyword>
<evidence type="ECO:0000313" key="10">
    <source>
        <dbReference type="Proteomes" id="UP000823964"/>
    </source>
</evidence>
<dbReference type="CDD" id="cd02440">
    <property type="entry name" value="AdoMet_MTases"/>
    <property type="match status" value="1"/>
</dbReference>
<accession>A0A9D1VBV6</accession>
<comment type="catalytic activity">
    <reaction evidence="4 5">
        <text>L-glutaminyl-[peptide chain release factor] + S-adenosyl-L-methionine = N(5)-methyl-L-glutaminyl-[peptide chain release factor] + S-adenosyl-L-homocysteine + H(+)</text>
        <dbReference type="Rhea" id="RHEA:42896"/>
        <dbReference type="Rhea" id="RHEA-COMP:10271"/>
        <dbReference type="Rhea" id="RHEA-COMP:10272"/>
        <dbReference type="ChEBI" id="CHEBI:15378"/>
        <dbReference type="ChEBI" id="CHEBI:30011"/>
        <dbReference type="ChEBI" id="CHEBI:57856"/>
        <dbReference type="ChEBI" id="CHEBI:59789"/>
        <dbReference type="ChEBI" id="CHEBI:61891"/>
        <dbReference type="EC" id="2.1.1.297"/>
    </reaction>
</comment>
<dbReference type="Pfam" id="PF17827">
    <property type="entry name" value="PrmC_N"/>
    <property type="match status" value="1"/>
</dbReference>
<dbReference type="NCBIfam" id="TIGR00536">
    <property type="entry name" value="hemK_fam"/>
    <property type="match status" value="1"/>
</dbReference>
<dbReference type="SUPFAM" id="SSF53335">
    <property type="entry name" value="S-adenosyl-L-methionine-dependent methyltransferases"/>
    <property type="match status" value="1"/>
</dbReference>
<feature type="domain" description="Release factor glutamine methyltransferase N-terminal" evidence="8">
    <location>
        <begin position="7"/>
        <end position="76"/>
    </location>
</feature>
<dbReference type="InterPro" id="IPR007848">
    <property type="entry name" value="Small_mtfrase_dom"/>
</dbReference>
<dbReference type="AlphaFoldDB" id="A0A9D1VBV6"/>
<feature type="region of interest" description="Disordered" evidence="6">
    <location>
        <begin position="299"/>
        <end position="328"/>
    </location>
</feature>
<dbReference type="EMBL" id="DXFQ01000113">
    <property type="protein sequence ID" value="HIX20190.1"/>
    <property type="molecule type" value="Genomic_DNA"/>
</dbReference>
<dbReference type="InterPro" id="IPR004556">
    <property type="entry name" value="HemK-like"/>
</dbReference>
<dbReference type="GO" id="GO:0032259">
    <property type="term" value="P:methylation"/>
    <property type="evidence" value="ECO:0007669"/>
    <property type="project" value="UniProtKB-KW"/>
</dbReference>
<feature type="domain" description="Methyltransferase small" evidence="7">
    <location>
        <begin position="111"/>
        <end position="179"/>
    </location>
</feature>
<keyword evidence="2 5" id="KW-0808">Transferase</keyword>
<keyword evidence="1 5" id="KW-0489">Methyltransferase</keyword>
<dbReference type="GO" id="GO:0102559">
    <property type="term" value="F:peptide chain release factor N(5)-glutamine methyltransferase activity"/>
    <property type="evidence" value="ECO:0007669"/>
    <property type="project" value="UniProtKB-EC"/>
</dbReference>
<dbReference type="InterPro" id="IPR019874">
    <property type="entry name" value="RF_methyltr_PrmC"/>
</dbReference>
<dbReference type="NCBIfam" id="TIGR03534">
    <property type="entry name" value="RF_mod_PrmC"/>
    <property type="match status" value="1"/>
</dbReference>
<dbReference type="InterPro" id="IPR040758">
    <property type="entry name" value="PrmC_N"/>
</dbReference>
<dbReference type="Gene3D" id="1.10.8.10">
    <property type="entry name" value="DNA helicase RuvA subunit, C-terminal domain"/>
    <property type="match status" value="1"/>
</dbReference>
<dbReference type="PANTHER" id="PTHR18895">
    <property type="entry name" value="HEMK METHYLTRANSFERASE"/>
    <property type="match status" value="1"/>
</dbReference>
<protein>
    <recommendedName>
        <fullName evidence="5">Release factor glutamine methyltransferase</fullName>
        <shortName evidence="5">RF MTase</shortName>
        <ecNumber evidence="5">2.1.1.297</ecNumber>
    </recommendedName>
    <alternativeName>
        <fullName evidence="5">N5-glutamine methyltransferase PrmC</fullName>
    </alternativeName>
    <alternativeName>
        <fullName evidence="5">Protein-(glutamine-N5) MTase PrmC</fullName>
    </alternativeName>
    <alternativeName>
        <fullName evidence="5">Protein-glutamine N-methyltransferase PrmC</fullName>
    </alternativeName>
</protein>
<evidence type="ECO:0000259" key="7">
    <source>
        <dbReference type="Pfam" id="PF05175"/>
    </source>
</evidence>
<dbReference type="Gene3D" id="3.40.50.150">
    <property type="entry name" value="Vaccinia Virus protein VP39"/>
    <property type="match status" value="1"/>
</dbReference>
<comment type="caution">
    <text evidence="5">Lacks conserved residue(s) required for the propagation of feature annotation.</text>
</comment>
<feature type="binding site" evidence="5">
    <location>
        <position position="198"/>
    </location>
    <ligand>
        <name>S-adenosyl-L-methionine</name>
        <dbReference type="ChEBI" id="CHEBI:59789"/>
    </ligand>
</feature>
<dbReference type="Proteomes" id="UP000823964">
    <property type="component" value="Unassembled WGS sequence"/>
</dbReference>
<evidence type="ECO:0000256" key="6">
    <source>
        <dbReference type="SAM" id="MobiDB-lite"/>
    </source>
</evidence>